<comment type="caution">
    <text evidence="1">The sequence shown here is derived from an EMBL/GenBank/DDBJ whole genome shotgun (WGS) entry which is preliminary data.</text>
</comment>
<evidence type="ECO:0000313" key="1">
    <source>
        <dbReference type="EMBL" id="EGC19186.1"/>
    </source>
</evidence>
<gene>
    <name evidence="1" type="ORF">HMPREF9141_2294</name>
</gene>
<dbReference type="HOGENOM" id="CLU_2918860_0_0_10"/>
<name>F0F9M7_9BACT</name>
<dbReference type="STRING" id="888743.HMPREF9141_2294"/>
<proteinExistence type="predicted"/>
<dbReference type="AlphaFoldDB" id="F0F9M7"/>
<dbReference type="Proteomes" id="UP000005697">
    <property type="component" value="Unassembled WGS sequence"/>
</dbReference>
<evidence type="ECO:0000313" key="2">
    <source>
        <dbReference type="Proteomes" id="UP000005697"/>
    </source>
</evidence>
<accession>F0F9M7</accession>
<sequence length="61" mass="6935">MGKAASLLFRWSSEETAFSSGLQAGRFRERLPLFSSSLSHLFRFRPPPAFSGCLQILFIHF</sequence>
<keyword evidence="2" id="KW-1185">Reference proteome</keyword>
<reference evidence="1 2" key="1">
    <citation type="submission" date="2011-01" db="EMBL/GenBank/DDBJ databases">
        <authorList>
            <person name="Muzny D."/>
            <person name="Qin X."/>
            <person name="Deng J."/>
            <person name="Jiang H."/>
            <person name="Liu Y."/>
            <person name="Qu J."/>
            <person name="Song X.-Z."/>
            <person name="Zhang L."/>
            <person name="Thornton R."/>
            <person name="Coyle M."/>
            <person name="Francisco L."/>
            <person name="Jackson L."/>
            <person name="Javaid M."/>
            <person name="Korchina V."/>
            <person name="Kovar C."/>
            <person name="Mata R."/>
            <person name="Mathew T."/>
            <person name="Ngo R."/>
            <person name="Nguyen L."/>
            <person name="Nguyen N."/>
            <person name="Okwuonu G."/>
            <person name="Ongeri F."/>
            <person name="Pham C."/>
            <person name="Simmons D."/>
            <person name="Wilczek-Boney K."/>
            <person name="Hale W."/>
            <person name="Jakkamsetti A."/>
            <person name="Pham P."/>
            <person name="Ruth R."/>
            <person name="San Lucas F."/>
            <person name="Warren J."/>
            <person name="Zhang J."/>
            <person name="Zhao Z."/>
            <person name="Zhou C."/>
            <person name="Zhu D."/>
            <person name="Lee S."/>
            <person name="Bess C."/>
            <person name="Blankenburg K."/>
            <person name="Forbes L."/>
            <person name="Fu Q."/>
            <person name="Gubbala S."/>
            <person name="Hirani K."/>
            <person name="Jayaseelan J.C."/>
            <person name="Lara F."/>
            <person name="Munidasa M."/>
            <person name="Palculict T."/>
            <person name="Patil S."/>
            <person name="Pu L.-L."/>
            <person name="Saada N."/>
            <person name="Tang L."/>
            <person name="Weissenberger G."/>
            <person name="Zhu Y."/>
            <person name="Hemphill L."/>
            <person name="Shang Y."/>
            <person name="Youmans B."/>
            <person name="Ayvaz T."/>
            <person name="Ross M."/>
            <person name="Santibanez J."/>
            <person name="Aqrawi P."/>
            <person name="Gross S."/>
            <person name="Joshi V."/>
            <person name="Fowler G."/>
            <person name="Nazareth L."/>
            <person name="Reid J."/>
            <person name="Worley K."/>
            <person name="Petrosino J."/>
            <person name="Highlander S."/>
            <person name="Gibbs R."/>
        </authorList>
    </citation>
    <scope>NUCLEOTIDE SEQUENCE [LARGE SCALE GENOMIC DNA]</scope>
    <source>
        <strain evidence="1 2">DSM 16608</strain>
    </source>
</reference>
<protein>
    <submittedName>
        <fullName evidence="1">Uncharacterized protein</fullName>
    </submittedName>
</protein>
<dbReference type="EMBL" id="AEWX01000032">
    <property type="protein sequence ID" value="EGC19186.1"/>
    <property type="molecule type" value="Genomic_DNA"/>
</dbReference>
<organism evidence="1 2">
    <name type="scientific">Prevotella multiformis DSM 16608</name>
    <dbReference type="NCBI Taxonomy" id="888743"/>
    <lineage>
        <taxon>Bacteria</taxon>
        <taxon>Pseudomonadati</taxon>
        <taxon>Bacteroidota</taxon>
        <taxon>Bacteroidia</taxon>
        <taxon>Bacteroidales</taxon>
        <taxon>Prevotellaceae</taxon>
        <taxon>Prevotella</taxon>
    </lineage>
</organism>